<organism evidence="3 4">
    <name type="scientific">Metschnikowia aff. pulcherrima</name>
    <dbReference type="NCBI Taxonomy" id="2163413"/>
    <lineage>
        <taxon>Eukaryota</taxon>
        <taxon>Fungi</taxon>
        <taxon>Dikarya</taxon>
        <taxon>Ascomycota</taxon>
        <taxon>Saccharomycotina</taxon>
        <taxon>Pichiomycetes</taxon>
        <taxon>Metschnikowiaceae</taxon>
        <taxon>Metschnikowia</taxon>
    </lineage>
</organism>
<protein>
    <submittedName>
        <fullName evidence="3">Uncharacterized protein</fullName>
    </submittedName>
</protein>
<evidence type="ECO:0000256" key="2">
    <source>
        <dbReference type="SAM" id="MobiDB-lite"/>
    </source>
</evidence>
<dbReference type="Proteomes" id="UP000292447">
    <property type="component" value="Chromosome III"/>
</dbReference>
<name>A0A4P6XMN7_9ASCO</name>
<feature type="region of interest" description="Disordered" evidence="2">
    <location>
        <begin position="92"/>
        <end position="137"/>
    </location>
</feature>
<feature type="region of interest" description="Disordered" evidence="2">
    <location>
        <begin position="1"/>
        <end position="28"/>
    </location>
</feature>
<dbReference type="EMBL" id="CP034458">
    <property type="protein sequence ID" value="QBM88692.1"/>
    <property type="molecule type" value="Genomic_DNA"/>
</dbReference>
<keyword evidence="4" id="KW-1185">Reference proteome</keyword>
<reference evidence="4" key="1">
    <citation type="submission" date="2019-03" db="EMBL/GenBank/DDBJ databases">
        <title>Snf2 controls pulcherriminic acid biosynthesis and connects pigmentation and antifungal activity of the yeast Metschnikowia pulcherrima.</title>
        <authorList>
            <person name="Gore-Lloyd D."/>
            <person name="Sumann I."/>
            <person name="Brachmann A.O."/>
            <person name="Schneeberger K."/>
            <person name="Ortiz-Merino R.A."/>
            <person name="Moreno-Beltran M."/>
            <person name="Schlaefli M."/>
            <person name="Kirner P."/>
            <person name="Santos Kron A."/>
            <person name="Wolfe K.H."/>
            <person name="Piel J."/>
            <person name="Ahrens C.H."/>
            <person name="Henk D."/>
            <person name="Freimoser F.M."/>
        </authorList>
    </citation>
    <scope>NUCLEOTIDE SEQUENCE [LARGE SCALE GENOMIC DNA]</scope>
    <source>
        <strain evidence="4">APC 1.2</strain>
    </source>
</reference>
<dbReference type="AlphaFoldDB" id="A0A4P6XMN7"/>
<evidence type="ECO:0000256" key="1">
    <source>
        <dbReference type="SAM" id="Coils"/>
    </source>
</evidence>
<feature type="region of interest" description="Disordered" evidence="2">
    <location>
        <begin position="349"/>
        <end position="373"/>
    </location>
</feature>
<gene>
    <name evidence="3" type="ORF">METSCH_C06710</name>
</gene>
<keyword evidence="1" id="KW-0175">Coiled coil</keyword>
<feature type="compositionally biased region" description="Acidic residues" evidence="2">
    <location>
        <begin position="350"/>
        <end position="373"/>
    </location>
</feature>
<accession>A0A4P6XMN7</accession>
<evidence type="ECO:0000313" key="3">
    <source>
        <dbReference type="EMBL" id="QBM88692.1"/>
    </source>
</evidence>
<proteinExistence type="predicted"/>
<feature type="compositionally biased region" description="Polar residues" evidence="2">
    <location>
        <begin position="122"/>
        <end position="137"/>
    </location>
</feature>
<sequence length="373" mass="41982">MNRRRFDKLHKTTDSTMESCPNKVLSPRNRNISLSTGLAKFNLLPKRTNPKNDLAYALQYEPPFRANADLERKASFHKARSVFDKPFQNKENETFGLTKSPEIKLRHKPSSPFRPPPFAVEATSSQTDQNSPKNGLSLSRNELLSKYALKQTQLMEIQREKEVLEFEILEIEAELHKNVGPPSSSFMDSVYTRANTDMSLLKNKVSTIFGPELRKSALTIFSPDSGTKFRPPAGLGSPRTIKKTASSIFSPPPNLANLPNLPNIMPSQDLKKKASHIFNTKLNEVRGKLDQQQNEFEEFTKKGSQFAKSLISSLSPKKESKESIFAESSFLVDNLADMSLIDRSVLLSESESDLDGSGIDIDDYDSDEEKENY</sequence>
<evidence type="ECO:0000313" key="4">
    <source>
        <dbReference type="Proteomes" id="UP000292447"/>
    </source>
</evidence>
<feature type="coiled-coil region" evidence="1">
    <location>
        <begin position="140"/>
        <end position="174"/>
    </location>
</feature>